<feature type="region of interest" description="Disordered" evidence="1">
    <location>
        <begin position="315"/>
        <end position="356"/>
    </location>
</feature>
<feature type="compositionally biased region" description="Low complexity" evidence="1">
    <location>
        <begin position="676"/>
        <end position="689"/>
    </location>
</feature>
<dbReference type="EMBL" id="JH711581">
    <property type="protein sequence ID" value="EIW79031.1"/>
    <property type="molecule type" value="Genomic_DNA"/>
</dbReference>
<proteinExistence type="predicted"/>
<dbReference type="GeneID" id="19211452"/>
<feature type="compositionally biased region" description="Basic residues" evidence="1">
    <location>
        <begin position="869"/>
        <end position="880"/>
    </location>
</feature>
<evidence type="ECO:0000256" key="1">
    <source>
        <dbReference type="SAM" id="MobiDB-lite"/>
    </source>
</evidence>
<accession>A0A5M3MKG1</accession>
<name>A0A5M3MKG1_CONPW</name>
<sequence length="880" mass="91834">MPGSFPQAQSRAQAHNAQAGEPVAVPVLLQAQTQGPPMLPPSAPTLGHHISGSPTFGMGVAMDGVGMRMGIGTGPLSPGDFPPLRMVKPLPKRRRVVGLHSHGHAIQHHHGAPPAPVPDMPLPPLPTHPSTFSIDTRVRGTEGGGFGDEDGHGGEGHDRGRSVDEEDLYGGMSASAMESIAGELMAHADSYAGQMALQNYYESVLSAAASASGASADMFRAAGLIPGSPIGQAGPGEAEASATDLEQEFDFTPYGRDGYIATPAYGQAAHGLTNYGTTTAYYPGLDVAGSTGAEKRHGAAPVPVRRVTSTIYRKEPTHVDRDQGAGGEDYLDHLQQPKNTKKRKVPANASSAAQGREAAPALVGVGVDVDDPTLLDPSATAHLGYGSGSIATGGREDREGENGLALLSSAAYGVSTGMGVPGARGLRRQPRVSAATLDGLQHKELVRQRKRQLSAVLDALSLGDTFALDQALSSHIPFAPAFSTGNSNPDSKVHLSKRTGPRVSRTTRVLSDHHQDAEVEVEDEGRGAVPPSGNFTFECSSATSERLASTKEEVASLRARFEDELARQSAQAAADAEKQQEASMPQTPTTTKGTKSKKTDRDARIAPPQPAQGQMQTQAPEQTSSEVPSLASPDIDAAVALQQPKTKKTSKKKRRNALAIASNPHHRKNYVPSRLPSQGGPASAAQAAQNSANALAPLPMRFLSAKLAPSRRSRKNGRGTDSVVDGSDAGGDTAMQPAAKDRKAAAAGGPQIVNAADEWICPFCEYALFFSDRSGPEYRRAVRGRKQILRRRRRAQERAAGGLSGSKGAAAAGGANANVNANSNGDANANAVAPEQPEDDDVDGEEEEEGYGEYGVEEEEEAPDIGRGGAHRKGVRAGAG</sequence>
<feature type="compositionally biased region" description="Low complexity" evidence="1">
    <location>
        <begin position="719"/>
        <end position="734"/>
    </location>
</feature>
<feature type="region of interest" description="Disordered" evidence="1">
    <location>
        <begin position="707"/>
        <end position="742"/>
    </location>
</feature>
<protein>
    <submittedName>
        <fullName evidence="2">Uncharacterized protein</fullName>
    </submittedName>
</protein>
<comment type="caution">
    <text evidence="2">The sequence shown here is derived from an EMBL/GenBank/DDBJ whole genome shotgun (WGS) entry which is preliminary data.</text>
</comment>
<feature type="compositionally biased region" description="Basic and acidic residues" evidence="1">
    <location>
        <begin position="149"/>
        <end position="163"/>
    </location>
</feature>
<feature type="compositionally biased region" description="Low complexity" evidence="1">
    <location>
        <begin position="798"/>
        <end position="833"/>
    </location>
</feature>
<feature type="region of interest" description="Disordered" evidence="1">
    <location>
        <begin position="566"/>
        <end position="689"/>
    </location>
</feature>
<reference evidence="3" key="1">
    <citation type="journal article" date="2012" name="Science">
        <title>The Paleozoic origin of enzymatic lignin decomposition reconstructed from 31 fungal genomes.</title>
        <authorList>
            <person name="Floudas D."/>
            <person name="Binder M."/>
            <person name="Riley R."/>
            <person name="Barry K."/>
            <person name="Blanchette R.A."/>
            <person name="Henrissat B."/>
            <person name="Martinez A.T."/>
            <person name="Otillar R."/>
            <person name="Spatafora J.W."/>
            <person name="Yadav J.S."/>
            <person name="Aerts A."/>
            <person name="Benoit I."/>
            <person name="Boyd A."/>
            <person name="Carlson A."/>
            <person name="Copeland A."/>
            <person name="Coutinho P.M."/>
            <person name="de Vries R.P."/>
            <person name="Ferreira P."/>
            <person name="Findley K."/>
            <person name="Foster B."/>
            <person name="Gaskell J."/>
            <person name="Glotzer D."/>
            <person name="Gorecki P."/>
            <person name="Heitman J."/>
            <person name="Hesse C."/>
            <person name="Hori C."/>
            <person name="Igarashi K."/>
            <person name="Jurgens J.A."/>
            <person name="Kallen N."/>
            <person name="Kersten P."/>
            <person name="Kohler A."/>
            <person name="Kuees U."/>
            <person name="Kumar T.K.A."/>
            <person name="Kuo A."/>
            <person name="LaButti K."/>
            <person name="Larrondo L.F."/>
            <person name="Lindquist E."/>
            <person name="Ling A."/>
            <person name="Lombard V."/>
            <person name="Lucas S."/>
            <person name="Lundell T."/>
            <person name="Martin R."/>
            <person name="McLaughlin D.J."/>
            <person name="Morgenstern I."/>
            <person name="Morin E."/>
            <person name="Murat C."/>
            <person name="Nagy L.G."/>
            <person name="Nolan M."/>
            <person name="Ohm R.A."/>
            <person name="Patyshakuliyeva A."/>
            <person name="Rokas A."/>
            <person name="Ruiz-Duenas F.J."/>
            <person name="Sabat G."/>
            <person name="Salamov A."/>
            <person name="Samejima M."/>
            <person name="Schmutz J."/>
            <person name="Slot J.C."/>
            <person name="St John F."/>
            <person name="Stenlid J."/>
            <person name="Sun H."/>
            <person name="Sun S."/>
            <person name="Syed K."/>
            <person name="Tsang A."/>
            <person name="Wiebenga A."/>
            <person name="Young D."/>
            <person name="Pisabarro A."/>
            <person name="Eastwood D.C."/>
            <person name="Martin F."/>
            <person name="Cullen D."/>
            <person name="Grigoriev I.V."/>
            <person name="Hibbett D.S."/>
        </authorList>
    </citation>
    <scope>NUCLEOTIDE SEQUENCE [LARGE SCALE GENOMIC DNA]</scope>
    <source>
        <strain evidence="3">RWD-64-598 SS2</strain>
    </source>
</reference>
<dbReference type="AlphaFoldDB" id="A0A5M3MKG1"/>
<dbReference type="Proteomes" id="UP000053558">
    <property type="component" value="Unassembled WGS sequence"/>
</dbReference>
<dbReference type="RefSeq" id="XP_007770765.1">
    <property type="nucleotide sequence ID" value="XM_007772575.1"/>
</dbReference>
<feature type="compositionally biased region" description="Acidic residues" evidence="1">
    <location>
        <begin position="836"/>
        <end position="863"/>
    </location>
</feature>
<feature type="region of interest" description="Disordered" evidence="1">
    <location>
        <begin position="140"/>
        <end position="165"/>
    </location>
</feature>
<feature type="region of interest" description="Disordered" evidence="1">
    <location>
        <begin position="789"/>
        <end position="880"/>
    </location>
</feature>
<evidence type="ECO:0000313" key="2">
    <source>
        <dbReference type="EMBL" id="EIW79031.1"/>
    </source>
</evidence>
<dbReference type="OrthoDB" id="2507488at2759"/>
<organism evidence="2 3">
    <name type="scientific">Coniophora puteana (strain RWD-64-598)</name>
    <name type="common">Brown rot fungus</name>
    <dbReference type="NCBI Taxonomy" id="741705"/>
    <lineage>
        <taxon>Eukaryota</taxon>
        <taxon>Fungi</taxon>
        <taxon>Dikarya</taxon>
        <taxon>Basidiomycota</taxon>
        <taxon>Agaricomycotina</taxon>
        <taxon>Agaricomycetes</taxon>
        <taxon>Agaricomycetidae</taxon>
        <taxon>Boletales</taxon>
        <taxon>Coniophorineae</taxon>
        <taxon>Coniophoraceae</taxon>
        <taxon>Coniophora</taxon>
    </lineage>
</organism>
<feature type="compositionally biased region" description="Polar residues" evidence="1">
    <location>
        <begin position="611"/>
        <end position="627"/>
    </location>
</feature>
<evidence type="ECO:0000313" key="3">
    <source>
        <dbReference type="Proteomes" id="UP000053558"/>
    </source>
</evidence>
<feature type="compositionally biased region" description="Basic residues" evidence="1">
    <location>
        <begin position="645"/>
        <end position="656"/>
    </location>
</feature>
<keyword evidence="3" id="KW-1185">Reference proteome</keyword>
<gene>
    <name evidence="2" type="ORF">CONPUDRAFT_91364</name>
</gene>
<feature type="region of interest" description="Disordered" evidence="1">
    <location>
        <begin position="483"/>
        <end position="535"/>
    </location>
</feature>
<dbReference type="KEGG" id="cput:CONPUDRAFT_91364"/>